<dbReference type="PANTHER" id="PTHR37535">
    <property type="entry name" value="FLUG DOMAIN PROTEIN"/>
    <property type="match status" value="1"/>
</dbReference>
<accession>A0A5N7AU90</accession>
<dbReference type="PANTHER" id="PTHR37535:SF2">
    <property type="entry name" value="FINGER DOMAIN PROTEIN, PUTATIVE (AFU_ORTHOLOGUE AFUA_6G09300)-RELATED"/>
    <property type="match status" value="1"/>
</dbReference>
<feature type="region of interest" description="Disordered" evidence="1">
    <location>
        <begin position="186"/>
        <end position="223"/>
    </location>
</feature>
<evidence type="ECO:0000313" key="2">
    <source>
        <dbReference type="EMBL" id="KAE8373303.1"/>
    </source>
</evidence>
<evidence type="ECO:0000256" key="1">
    <source>
        <dbReference type="SAM" id="MobiDB-lite"/>
    </source>
</evidence>
<dbReference type="EMBL" id="ML736320">
    <property type="protein sequence ID" value="KAE8373303.1"/>
    <property type="molecule type" value="Genomic_DNA"/>
</dbReference>
<dbReference type="OrthoDB" id="3544487at2759"/>
<dbReference type="Pfam" id="PF11917">
    <property type="entry name" value="DUF3435"/>
    <property type="match status" value="1"/>
</dbReference>
<organism evidence="2 3">
    <name type="scientific">Aspergillus bertholletiae</name>
    <dbReference type="NCBI Taxonomy" id="1226010"/>
    <lineage>
        <taxon>Eukaryota</taxon>
        <taxon>Fungi</taxon>
        <taxon>Dikarya</taxon>
        <taxon>Ascomycota</taxon>
        <taxon>Pezizomycotina</taxon>
        <taxon>Eurotiomycetes</taxon>
        <taxon>Eurotiomycetidae</taxon>
        <taxon>Eurotiales</taxon>
        <taxon>Aspergillaceae</taxon>
        <taxon>Aspergillus</taxon>
        <taxon>Aspergillus subgen. Circumdati</taxon>
    </lineage>
</organism>
<evidence type="ECO:0000313" key="3">
    <source>
        <dbReference type="Proteomes" id="UP000326198"/>
    </source>
</evidence>
<dbReference type="AlphaFoldDB" id="A0A5N7AU90"/>
<sequence>MVACYKHFHLSIEWIGGEVILVLNYDRDYLKGFWRNQQSDLPMHSFYEKYTEEIPLLLNLLTFFLPLASADRAFREADGFRIALEKQLTDGCLRYRMRRGVKLRVSNRLPSHRVSITELLKLSTAAVTDVTNELQNVMLPHTSINTFVKHYSVGIHVDARAIVRGLPAAKQLLRFAASMSRSIDPRRPYKLDVPPDNQMSPRKHRATDALLSTPAKRQGSPRVDDVETGFRQAMASVCINAPGERSTICFLCVANSKLPATERLRVHSTPGSVTRHFIEKHIKRFPKDMRVRCNVSNDDLPHKSALKNHAERVHGIVSRRPLSALGPI</sequence>
<keyword evidence="3" id="KW-1185">Reference proteome</keyword>
<name>A0A5N7AU90_9EURO</name>
<proteinExistence type="predicted"/>
<gene>
    <name evidence="2" type="ORF">BDV26DRAFT_297082</name>
</gene>
<reference evidence="2 3" key="1">
    <citation type="submission" date="2019-04" db="EMBL/GenBank/DDBJ databases">
        <title>Friends and foes A comparative genomics studyof 23 Aspergillus species from section Flavi.</title>
        <authorList>
            <consortium name="DOE Joint Genome Institute"/>
            <person name="Kjaerbolling I."/>
            <person name="Vesth T."/>
            <person name="Frisvad J.C."/>
            <person name="Nybo J.L."/>
            <person name="Theobald S."/>
            <person name="Kildgaard S."/>
            <person name="Isbrandt T."/>
            <person name="Kuo A."/>
            <person name="Sato A."/>
            <person name="Lyhne E.K."/>
            <person name="Kogle M.E."/>
            <person name="Wiebenga A."/>
            <person name="Kun R.S."/>
            <person name="Lubbers R.J."/>
            <person name="Makela M.R."/>
            <person name="Barry K."/>
            <person name="Chovatia M."/>
            <person name="Clum A."/>
            <person name="Daum C."/>
            <person name="Haridas S."/>
            <person name="He G."/>
            <person name="LaButti K."/>
            <person name="Lipzen A."/>
            <person name="Mondo S."/>
            <person name="Riley R."/>
            <person name="Salamov A."/>
            <person name="Simmons B.A."/>
            <person name="Magnuson J.K."/>
            <person name="Henrissat B."/>
            <person name="Mortensen U.H."/>
            <person name="Larsen T.O."/>
            <person name="Devries R.P."/>
            <person name="Grigoriev I.V."/>
            <person name="Machida M."/>
            <person name="Baker S.E."/>
            <person name="Andersen M.R."/>
        </authorList>
    </citation>
    <scope>NUCLEOTIDE SEQUENCE [LARGE SCALE GENOMIC DNA]</scope>
    <source>
        <strain evidence="2 3">IBT 29228</strain>
    </source>
</reference>
<protein>
    <submittedName>
        <fullName evidence="2">Uncharacterized protein</fullName>
    </submittedName>
</protein>
<dbReference type="InterPro" id="IPR021842">
    <property type="entry name" value="DUF3435"/>
</dbReference>
<dbReference type="Proteomes" id="UP000326198">
    <property type="component" value="Unassembled WGS sequence"/>
</dbReference>